<feature type="region of interest" description="Disordered" evidence="2">
    <location>
        <begin position="30"/>
        <end position="51"/>
    </location>
</feature>
<organism evidence="3 4">
    <name type="scientific">Platanthera zijinensis</name>
    <dbReference type="NCBI Taxonomy" id="2320716"/>
    <lineage>
        <taxon>Eukaryota</taxon>
        <taxon>Viridiplantae</taxon>
        <taxon>Streptophyta</taxon>
        <taxon>Embryophyta</taxon>
        <taxon>Tracheophyta</taxon>
        <taxon>Spermatophyta</taxon>
        <taxon>Magnoliopsida</taxon>
        <taxon>Liliopsida</taxon>
        <taxon>Asparagales</taxon>
        <taxon>Orchidaceae</taxon>
        <taxon>Orchidoideae</taxon>
        <taxon>Orchideae</taxon>
        <taxon>Orchidinae</taxon>
        <taxon>Platanthera</taxon>
    </lineage>
</organism>
<keyword evidence="1" id="KW-0175">Coiled coil</keyword>
<evidence type="ECO:0000313" key="3">
    <source>
        <dbReference type="EMBL" id="KAK8921371.1"/>
    </source>
</evidence>
<dbReference type="EMBL" id="JBBWWQ010000018">
    <property type="protein sequence ID" value="KAK8921371.1"/>
    <property type="molecule type" value="Genomic_DNA"/>
</dbReference>
<protein>
    <submittedName>
        <fullName evidence="3">Uncharacterized protein</fullName>
    </submittedName>
</protein>
<dbReference type="AlphaFoldDB" id="A0AAP0B021"/>
<gene>
    <name evidence="3" type="ORF">KSP39_PZI020762</name>
</gene>
<comment type="caution">
    <text evidence="3">The sequence shown here is derived from an EMBL/GenBank/DDBJ whole genome shotgun (WGS) entry which is preliminary data.</text>
</comment>
<evidence type="ECO:0000256" key="1">
    <source>
        <dbReference type="SAM" id="Coils"/>
    </source>
</evidence>
<sequence length="114" mass="13106">MTKLINHNERLTNELALLKNSPQRKLINGQRLVRGNSTGKKHPNANNNNINNERVTALQSALMDKERIEVELQKKVEESKQREASLENELSNMWTVMEKLKKSQGTRRADLEDG</sequence>
<dbReference type="Proteomes" id="UP001418222">
    <property type="component" value="Unassembled WGS sequence"/>
</dbReference>
<evidence type="ECO:0000313" key="4">
    <source>
        <dbReference type="Proteomes" id="UP001418222"/>
    </source>
</evidence>
<proteinExistence type="predicted"/>
<accession>A0AAP0B021</accession>
<feature type="coiled-coil region" evidence="1">
    <location>
        <begin position="58"/>
        <end position="89"/>
    </location>
</feature>
<evidence type="ECO:0000256" key="2">
    <source>
        <dbReference type="SAM" id="MobiDB-lite"/>
    </source>
</evidence>
<keyword evidence="4" id="KW-1185">Reference proteome</keyword>
<reference evidence="3 4" key="1">
    <citation type="journal article" date="2022" name="Nat. Plants">
        <title>Genomes of leafy and leafless Platanthera orchids illuminate the evolution of mycoheterotrophy.</title>
        <authorList>
            <person name="Li M.H."/>
            <person name="Liu K.W."/>
            <person name="Li Z."/>
            <person name="Lu H.C."/>
            <person name="Ye Q.L."/>
            <person name="Zhang D."/>
            <person name="Wang J.Y."/>
            <person name="Li Y.F."/>
            <person name="Zhong Z.M."/>
            <person name="Liu X."/>
            <person name="Yu X."/>
            <person name="Liu D.K."/>
            <person name="Tu X.D."/>
            <person name="Liu B."/>
            <person name="Hao Y."/>
            <person name="Liao X.Y."/>
            <person name="Jiang Y.T."/>
            <person name="Sun W.H."/>
            <person name="Chen J."/>
            <person name="Chen Y.Q."/>
            <person name="Ai Y."/>
            <person name="Zhai J.W."/>
            <person name="Wu S.S."/>
            <person name="Zhou Z."/>
            <person name="Hsiao Y.Y."/>
            <person name="Wu W.L."/>
            <person name="Chen Y.Y."/>
            <person name="Lin Y.F."/>
            <person name="Hsu J.L."/>
            <person name="Li C.Y."/>
            <person name="Wang Z.W."/>
            <person name="Zhao X."/>
            <person name="Zhong W.Y."/>
            <person name="Ma X.K."/>
            <person name="Ma L."/>
            <person name="Huang J."/>
            <person name="Chen G.Z."/>
            <person name="Huang M.Z."/>
            <person name="Huang L."/>
            <person name="Peng D.H."/>
            <person name="Luo Y.B."/>
            <person name="Zou S.Q."/>
            <person name="Chen S.P."/>
            <person name="Lan S."/>
            <person name="Tsai W.C."/>
            <person name="Van de Peer Y."/>
            <person name="Liu Z.J."/>
        </authorList>
    </citation>
    <scope>NUCLEOTIDE SEQUENCE [LARGE SCALE GENOMIC DNA]</scope>
    <source>
        <strain evidence="3">Lor287</strain>
    </source>
</reference>
<name>A0AAP0B021_9ASPA</name>